<protein>
    <submittedName>
        <fullName evidence="2">DEAD/DEAH box helicase</fullName>
    </submittedName>
</protein>
<dbReference type="GO" id="GO:0003677">
    <property type="term" value="F:DNA binding"/>
    <property type="evidence" value="ECO:0007669"/>
    <property type="project" value="UniProtKB-KW"/>
</dbReference>
<dbReference type="CDD" id="cd22332">
    <property type="entry name" value="HsdR_N"/>
    <property type="match status" value="1"/>
</dbReference>
<dbReference type="InterPro" id="IPR040980">
    <property type="entry name" value="SWI2_SNF2"/>
</dbReference>
<dbReference type="Pfam" id="PF04313">
    <property type="entry name" value="HSDR_N"/>
    <property type="match status" value="1"/>
</dbReference>
<dbReference type="GO" id="GO:0009035">
    <property type="term" value="F:type I site-specific deoxyribonuclease activity"/>
    <property type="evidence" value="ECO:0007669"/>
    <property type="project" value="UniProtKB-EC"/>
</dbReference>
<keyword evidence="2" id="KW-0067">ATP-binding</keyword>
<dbReference type="SUPFAM" id="SSF52540">
    <property type="entry name" value="P-loop containing nucleoside triphosphate hydrolases"/>
    <property type="match status" value="1"/>
</dbReference>
<accession>A0A6I5A5J5</accession>
<organism evidence="2 3">
    <name type="scientific">Pontibacillus yanchengensis</name>
    <dbReference type="NCBI Taxonomy" id="462910"/>
    <lineage>
        <taxon>Bacteria</taxon>
        <taxon>Bacillati</taxon>
        <taxon>Bacillota</taxon>
        <taxon>Bacilli</taxon>
        <taxon>Bacillales</taxon>
        <taxon>Bacillaceae</taxon>
        <taxon>Pontibacillus</taxon>
    </lineage>
</organism>
<dbReference type="GO" id="GO:0004386">
    <property type="term" value="F:helicase activity"/>
    <property type="evidence" value="ECO:0007669"/>
    <property type="project" value="UniProtKB-KW"/>
</dbReference>
<dbReference type="Gene3D" id="3.40.50.300">
    <property type="entry name" value="P-loop containing nucleotide triphosphate hydrolases"/>
    <property type="match status" value="2"/>
</dbReference>
<keyword evidence="2" id="KW-0547">Nucleotide-binding</keyword>
<dbReference type="Proteomes" id="UP000468638">
    <property type="component" value="Unassembled WGS sequence"/>
</dbReference>
<reference evidence="2 3" key="1">
    <citation type="submission" date="2019-11" db="EMBL/GenBank/DDBJ databases">
        <title>Genome sequences of 17 halophilic strains isolated from different environments.</title>
        <authorList>
            <person name="Furrow R.E."/>
        </authorList>
    </citation>
    <scope>NUCLEOTIDE SEQUENCE [LARGE SCALE GENOMIC DNA]</scope>
    <source>
        <strain evidence="2 3">22514_16_FS</strain>
    </source>
</reference>
<dbReference type="OrthoDB" id="9758243at2"/>
<keyword evidence="2" id="KW-0347">Helicase</keyword>
<dbReference type="PANTHER" id="PTHR42927:SF1">
    <property type="entry name" value="HELICASE SUPERFAMILY 1 AND 2 DOMAIN-CONTAINING PROTEIN"/>
    <property type="match status" value="1"/>
</dbReference>
<dbReference type="EMBL" id="WMEQ01000018">
    <property type="protein sequence ID" value="MYL35569.1"/>
    <property type="molecule type" value="Genomic_DNA"/>
</dbReference>
<dbReference type="RefSeq" id="WP_160910124.1">
    <property type="nucleotide sequence ID" value="NZ_WMEQ01000018.1"/>
</dbReference>
<dbReference type="GO" id="GO:0005524">
    <property type="term" value="F:ATP binding"/>
    <property type="evidence" value="ECO:0007669"/>
    <property type="project" value="UniProtKB-KW"/>
</dbReference>
<evidence type="ECO:0000313" key="2">
    <source>
        <dbReference type="EMBL" id="MYL35569.1"/>
    </source>
</evidence>
<dbReference type="InterPro" id="IPR007409">
    <property type="entry name" value="Restrct_endonuc_type1_HsdR_N"/>
</dbReference>
<evidence type="ECO:0000313" key="3">
    <source>
        <dbReference type="Proteomes" id="UP000468638"/>
    </source>
</evidence>
<sequence>MKHEFECHFEERIERDLIEAGYGSLDPQHFDKRHGVFIDVTLGFIYQTQPEKWDNLVRRKGDDARGVFLSRLNAETEKMGLLRVLRDGLLVNGITFNLVYFEPETTLNQDLARLFAENDFRVTRQLAYSRQNHNSLDLVLSINGIPIVTMELKNEMTGQNVDNAIHQYKQDRDPSEPIFIPNRRSLVHFAVDTKLVYMTTKLRGEDTMFLPFNRGSEDGAGNPLPNDESEYATSYLWKEVLAPTSLLDIIRRYMHVEGDKVLFPRFHQLDAVRKLSDDARQRGAGMNYLIQHSAGSGKSNSIAWLSYRLASLHDAHDNVVFDSIVIITDRKALDEQLKNTIYQFERTSGVVEWAEESSQELARYLERGVKIIITTLQKFPFALERMRSLPNRNYAVIVDEAHSSQSGEAAEKVRETLGNGNGEITGEDMIGHEMQRQLDAQGKQANLSFFAFTATPKKATMELFGTLGAGGSPEPFHVYSMKQAIEEGFIMDVLSHYTEYKVYYDVVKRIEDDPDLDKRKGHEAITRYVREHPRTIEEKARIMLQHLVENVIGKIGGKAKAMLVTASRAEAVRYKLAFDRLIAASSYQNLHALVAFSDSVEVDGDTHTEESMNGIKEAALPRAFDEDNRNRLLIAANKYQTGFDQPLLHTMYVDKQLHNINAVQTLSRLNRTHPDKTDTLVMDFANDLEHITEQFEPFYKRSKIDEPSDPDKLHAFAQNVESYRVFYQDEVESYGEIYFELEDDDGSAHARLDALVQRAFARYGELEEYDQHAFRAWLSKYVKGYHFVTQLIPFDNPYYLKLYVFGKRLYKALQTHTENEAIDVSDKVDLGFLKVRKVSEDQEGYVIGDGELKGDGDSVSGKPEKDTSKLSEIIEHINELFSDNEEAGEQIRGVMNDMVDAGTKDEDLSEMARANGYQTFLENGFNDQFMRMLFQQSKEYELDITKTLQDATLLDLMKSYVAEQIFYGARNE</sequence>
<gene>
    <name evidence="2" type="ORF">GLW05_18490</name>
</gene>
<feature type="domain" description="Helicase ATP-binding" evidence="1">
    <location>
        <begin position="279"/>
        <end position="474"/>
    </location>
</feature>
<comment type="caution">
    <text evidence="2">The sequence shown here is derived from an EMBL/GenBank/DDBJ whole genome shotgun (WGS) entry which is preliminary data.</text>
</comment>
<keyword evidence="2" id="KW-0378">Hydrolase</keyword>
<dbReference type="InterPro" id="IPR055180">
    <property type="entry name" value="HsdR_RecA-like_helicase_dom_2"/>
</dbReference>
<dbReference type="Gene3D" id="3.90.1570.50">
    <property type="match status" value="1"/>
</dbReference>
<proteinExistence type="predicted"/>
<dbReference type="Pfam" id="PF18766">
    <property type="entry name" value="SWI2_SNF2"/>
    <property type="match status" value="1"/>
</dbReference>
<dbReference type="InterPro" id="IPR014001">
    <property type="entry name" value="Helicase_ATP-bd"/>
</dbReference>
<dbReference type="SMART" id="SM00487">
    <property type="entry name" value="DEXDc"/>
    <property type="match status" value="1"/>
</dbReference>
<dbReference type="GO" id="GO:0009307">
    <property type="term" value="P:DNA restriction-modification system"/>
    <property type="evidence" value="ECO:0007669"/>
    <property type="project" value="UniProtKB-KW"/>
</dbReference>
<dbReference type="PROSITE" id="PS51192">
    <property type="entry name" value="HELICASE_ATP_BIND_1"/>
    <property type="match status" value="1"/>
</dbReference>
<dbReference type="PANTHER" id="PTHR42927">
    <property type="entry name" value="HELICASE SUPERFAMILY 1 AND 2 DOMAIN-CONTAINING PROTEIN"/>
    <property type="match status" value="1"/>
</dbReference>
<name>A0A6I5A5J5_9BACI</name>
<dbReference type="Pfam" id="PF22679">
    <property type="entry name" value="T1R_D3-like"/>
    <property type="match status" value="1"/>
</dbReference>
<dbReference type="AlphaFoldDB" id="A0A6I5A5J5"/>
<dbReference type="InterPro" id="IPR027417">
    <property type="entry name" value="P-loop_NTPase"/>
</dbReference>
<evidence type="ECO:0000259" key="1">
    <source>
        <dbReference type="PROSITE" id="PS51192"/>
    </source>
</evidence>